<evidence type="ECO:0000256" key="1">
    <source>
        <dbReference type="ARBA" id="ARBA00023004"/>
    </source>
</evidence>
<gene>
    <name evidence="3" type="ORF">H9931_04740</name>
</gene>
<accession>A0A9D2TEP6</accession>
<evidence type="ECO:0000259" key="2">
    <source>
        <dbReference type="SMART" id="SM00899"/>
    </source>
</evidence>
<dbReference type="InterPro" id="IPR007167">
    <property type="entry name" value="Fe-transptr_FeoA-like"/>
</dbReference>
<evidence type="ECO:0000313" key="4">
    <source>
        <dbReference type="Proteomes" id="UP000823863"/>
    </source>
</evidence>
<dbReference type="GO" id="GO:0046914">
    <property type="term" value="F:transition metal ion binding"/>
    <property type="evidence" value="ECO:0007669"/>
    <property type="project" value="InterPro"/>
</dbReference>
<dbReference type="Proteomes" id="UP000823863">
    <property type="component" value="Unassembled WGS sequence"/>
</dbReference>
<proteinExistence type="predicted"/>
<dbReference type="SUPFAM" id="SSF50037">
    <property type="entry name" value="C-terminal domain of transcriptional repressors"/>
    <property type="match status" value="1"/>
</dbReference>
<reference evidence="3" key="2">
    <citation type="submission" date="2021-04" db="EMBL/GenBank/DDBJ databases">
        <authorList>
            <person name="Gilroy R."/>
        </authorList>
    </citation>
    <scope>NUCLEOTIDE SEQUENCE</scope>
    <source>
        <strain evidence="3">CHK198-12963</strain>
    </source>
</reference>
<comment type="caution">
    <text evidence="3">The sequence shown here is derived from an EMBL/GenBank/DDBJ whole genome shotgun (WGS) entry which is preliminary data.</text>
</comment>
<dbReference type="InterPro" id="IPR038157">
    <property type="entry name" value="FeoA_core_dom"/>
</dbReference>
<feature type="domain" description="Ferrous iron transporter FeoA-like" evidence="2">
    <location>
        <begin position="1"/>
        <end position="72"/>
    </location>
</feature>
<dbReference type="AlphaFoldDB" id="A0A9D2TEP6"/>
<keyword evidence="1" id="KW-0408">Iron</keyword>
<sequence length="73" mass="8193">MKLNQGKITGTYRVIRVEVQQDLKRRLEVLGMTGGTVLEVMNKKSGGTMIVKIRGTRFALGKRITENVEVEES</sequence>
<dbReference type="EMBL" id="DWWB01000022">
    <property type="protein sequence ID" value="HJC66013.1"/>
    <property type="molecule type" value="Genomic_DNA"/>
</dbReference>
<evidence type="ECO:0000313" key="3">
    <source>
        <dbReference type="EMBL" id="HJC66013.1"/>
    </source>
</evidence>
<organism evidence="3 4">
    <name type="scientific">Candidatus Enterocloster excrementigallinarum</name>
    <dbReference type="NCBI Taxonomy" id="2838558"/>
    <lineage>
        <taxon>Bacteria</taxon>
        <taxon>Bacillati</taxon>
        <taxon>Bacillota</taxon>
        <taxon>Clostridia</taxon>
        <taxon>Lachnospirales</taxon>
        <taxon>Lachnospiraceae</taxon>
        <taxon>Enterocloster</taxon>
    </lineage>
</organism>
<dbReference type="Pfam" id="PF04023">
    <property type="entry name" value="FeoA"/>
    <property type="match status" value="1"/>
</dbReference>
<dbReference type="Gene3D" id="2.30.30.90">
    <property type="match status" value="1"/>
</dbReference>
<dbReference type="InterPro" id="IPR008988">
    <property type="entry name" value="Transcriptional_repressor_C"/>
</dbReference>
<dbReference type="SMART" id="SM00899">
    <property type="entry name" value="FeoA"/>
    <property type="match status" value="1"/>
</dbReference>
<name>A0A9D2TEP6_9FIRM</name>
<reference evidence="3" key="1">
    <citation type="journal article" date="2021" name="PeerJ">
        <title>Extensive microbial diversity within the chicken gut microbiome revealed by metagenomics and culture.</title>
        <authorList>
            <person name="Gilroy R."/>
            <person name="Ravi A."/>
            <person name="Getino M."/>
            <person name="Pursley I."/>
            <person name="Horton D.L."/>
            <person name="Alikhan N.F."/>
            <person name="Baker D."/>
            <person name="Gharbi K."/>
            <person name="Hall N."/>
            <person name="Watson M."/>
            <person name="Adriaenssens E.M."/>
            <person name="Foster-Nyarko E."/>
            <person name="Jarju S."/>
            <person name="Secka A."/>
            <person name="Antonio M."/>
            <person name="Oren A."/>
            <person name="Chaudhuri R.R."/>
            <person name="La Ragione R."/>
            <person name="Hildebrand F."/>
            <person name="Pallen M.J."/>
        </authorList>
    </citation>
    <scope>NUCLEOTIDE SEQUENCE</scope>
    <source>
        <strain evidence="3">CHK198-12963</strain>
    </source>
</reference>
<protein>
    <submittedName>
        <fullName evidence="3">Ferrous iron transport protein A</fullName>
    </submittedName>
</protein>